<organism evidence="2 3">
    <name type="scientific">Membranihabitans marinus</name>
    <dbReference type="NCBI Taxonomy" id="1227546"/>
    <lineage>
        <taxon>Bacteria</taxon>
        <taxon>Pseudomonadati</taxon>
        <taxon>Bacteroidota</taxon>
        <taxon>Saprospiria</taxon>
        <taxon>Saprospirales</taxon>
        <taxon>Saprospiraceae</taxon>
        <taxon>Membranihabitans</taxon>
    </lineage>
</organism>
<dbReference type="Gene3D" id="1.10.1330.10">
    <property type="entry name" value="Dockerin domain"/>
    <property type="match status" value="1"/>
</dbReference>
<dbReference type="GO" id="GO:0000272">
    <property type="term" value="P:polysaccharide catabolic process"/>
    <property type="evidence" value="ECO:0007669"/>
    <property type="project" value="InterPro"/>
</dbReference>
<evidence type="ECO:0000313" key="2">
    <source>
        <dbReference type="EMBL" id="MBY5959931.1"/>
    </source>
</evidence>
<keyword evidence="3" id="KW-1185">Reference proteome</keyword>
<dbReference type="InterPro" id="IPR008965">
    <property type="entry name" value="CBM2/CBM3_carb-bd_dom_sf"/>
</dbReference>
<evidence type="ECO:0000259" key="1">
    <source>
        <dbReference type="Pfam" id="PF18962"/>
    </source>
</evidence>
<dbReference type="Gene3D" id="2.60.40.680">
    <property type="match status" value="1"/>
</dbReference>
<dbReference type="AlphaFoldDB" id="A0A953HXG0"/>
<dbReference type="RefSeq" id="WP_222581469.1">
    <property type="nucleotide sequence ID" value="NZ_JAHVHU010000020.1"/>
</dbReference>
<feature type="domain" description="Secretion system C-terminal sorting" evidence="1">
    <location>
        <begin position="1175"/>
        <end position="1249"/>
    </location>
</feature>
<dbReference type="Pfam" id="PF18962">
    <property type="entry name" value="Por_Secre_tail"/>
    <property type="match status" value="1"/>
</dbReference>
<accession>A0A953HXG0</accession>
<evidence type="ECO:0000313" key="3">
    <source>
        <dbReference type="Proteomes" id="UP000753961"/>
    </source>
</evidence>
<dbReference type="CDD" id="cd08547">
    <property type="entry name" value="Type_II_cohesin"/>
    <property type="match status" value="1"/>
</dbReference>
<reference evidence="2" key="1">
    <citation type="submission" date="2021-06" db="EMBL/GenBank/DDBJ databases">
        <title>44 bacteria genomes isolated from Dapeng, Shenzhen.</title>
        <authorList>
            <person name="Zheng W."/>
            <person name="Yu S."/>
            <person name="Huang Y."/>
        </authorList>
    </citation>
    <scope>NUCLEOTIDE SEQUENCE</scope>
    <source>
        <strain evidence="2">DP5N28-2</strain>
    </source>
</reference>
<sequence length="1251" mass="138911">MMKTITQRIVPGRGGYYFTGMILLLMSIFIPQKAYSQCLTNAQDDCDNTSPIVLQLDASDVFTLRIFEDFYDSDPVGCDPSNFMVQVTDLTGDSLIVDASPMDPDFVYNNACKYVGQNMKAELFYTGGNTMIPVCERKVILLPEITCTNATFYCNHPVFEENMDEQVLPIQFGCDNYDPSNLDVRISSEYWDDMSTMDTLFRVWEIGVNNNKSVITCTDTILREAIPIADIIIPADTIISCEAWNGVSPDPAVTGVPYFIVNPESPQPDTIYLDEGQVTHCVNVQYMDDVGIPLDCELGSYARTWQVRTDAGTVEGIQMITIIDSVGPEGEFLFTAVDSIETNIGDSVMNLPVFQVSTGSHGCESDGNLPILYASDPCSGVHGVSAQVTDGNGQVHSLTNGGPFMGFDQGKYLVTYTASDSCWNQSTFYIWVEVVDLVNPVISLSTEYNITLSDEVTWLNLEDFAAHHISDNCGLEIVVGRRVGDHATACGADDSTSIVGMYRQKYADWLESDGWNCTELVDVDSGWMDKIPFCCADLGSEIMIELMAIDQSCNVTRNMTVVVPISKGGATIFERLPDVSLACEAWTEHYEGLIYGDTLPNNLNIDSLDKYFGTYLPFTPGNNVEIGTIVVEDVDCYVEEGLMVKEESLFETHNGLFRSSCAGELTQEAELVYDDGCNTFTITRRFLINGNVMAVQEISTEIRCPFEPELFDYPASADTMITISDSSILKDPSYWVGNRFNLTTEGPEYKGADCRVIATGYVDKLLDDMSSNNPNEAYAVIMRTWCMADWCSSDLGPDWKSSIGQDGIITWTQNIKIFIDPDNPDVSIEKPDPDKVEDDVVVPPVSKDVVQIEGRIRTEDALNVNNVTVEVQTSNHNDEMVTNESGSFEMKVDQGSRVKIRPVKKGDLGNGLSTLDLILIQRHLLRKKLITSPYKLIAADANNDQRLTPADVLFLRRVILNKMQGLEEMTSWKFVDANYTFINQKASYSEDYPTVLDIERLSDNLKSEFIAVKLGDVNQSVNVSRSSSRATHPVTAVKVQDQFVKSGDVVDIPLKIMEAVNLTGVQFALHFDNQTLEVLDVRGDQLNLSPEEWTIQDGMVKMSWTDINSLALKKGDQMVTVRVRAKRNVNLRDVVSFNTGAIEPEIYDEADVVRGLGLTFSNAHEGVFAVHQNRPNPVQGEAVIDYELDQETTVHLQIHDVTGKLIHTQKSMGVKGLNQFRIQAGELQSGVLYYTITDGLHSATRKMVVIK</sequence>
<dbReference type="InterPro" id="IPR010916">
    <property type="entry name" value="TonB_box_CS"/>
</dbReference>
<name>A0A953HXG0_9BACT</name>
<proteinExistence type="predicted"/>
<dbReference type="SUPFAM" id="SSF49384">
    <property type="entry name" value="Carbohydrate-binding domain"/>
    <property type="match status" value="1"/>
</dbReference>
<dbReference type="InterPro" id="IPR026444">
    <property type="entry name" value="Secre_tail"/>
</dbReference>
<comment type="caution">
    <text evidence="2">The sequence shown here is derived from an EMBL/GenBank/DDBJ whole genome shotgun (WGS) entry which is preliminary data.</text>
</comment>
<gene>
    <name evidence="2" type="ORF">KUV50_17395</name>
</gene>
<dbReference type="InterPro" id="IPR036439">
    <property type="entry name" value="Dockerin_dom_sf"/>
</dbReference>
<dbReference type="Proteomes" id="UP000753961">
    <property type="component" value="Unassembled WGS sequence"/>
</dbReference>
<protein>
    <submittedName>
        <fullName evidence="2">T9SS type A sorting domain-containing protein</fullName>
    </submittedName>
</protein>
<dbReference type="NCBIfam" id="TIGR04183">
    <property type="entry name" value="Por_Secre_tail"/>
    <property type="match status" value="1"/>
</dbReference>
<dbReference type="CDD" id="cd14252">
    <property type="entry name" value="Dockerin_like"/>
    <property type="match status" value="1"/>
</dbReference>
<dbReference type="GO" id="GO:0030246">
    <property type="term" value="F:carbohydrate binding"/>
    <property type="evidence" value="ECO:0007669"/>
    <property type="project" value="InterPro"/>
</dbReference>
<dbReference type="PROSITE" id="PS00430">
    <property type="entry name" value="TONB_DEPENDENT_REC_1"/>
    <property type="match status" value="1"/>
</dbReference>
<dbReference type="EMBL" id="JAHVHU010000020">
    <property type="protein sequence ID" value="MBY5959931.1"/>
    <property type="molecule type" value="Genomic_DNA"/>
</dbReference>